<organism evidence="1 2">
    <name type="scientific">Sphingobacterium nematocida</name>
    <dbReference type="NCBI Taxonomy" id="1513896"/>
    <lineage>
        <taxon>Bacteria</taxon>
        <taxon>Pseudomonadati</taxon>
        <taxon>Bacteroidota</taxon>
        <taxon>Sphingobacteriia</taxon>
        <taxon>Sphingobacteriales</taxon>
        <taxon>Sphingobacteriaceae</taxon>
        <taxon>Sphingobacterium</taxon>
    </lineage>
</organism>
<reference evidence="2" key="1">
    <citation type="submission" date="2017-02" db="EMBL/GenBank/DDBJ databases">
        <authorList>
            <person name="Varghese N."/>
            <person name="Submissions S."/>
        </authorList>
    </citation>
    <scope>NUCLEOTIDE SEQUENCE [LARGE SCALE GENOMIC DNA]</scope>
    <source>
        <strain evidence="2">DSM 24091</strain>
    </source>
</reference>
<dbReference type="RefSeq" id="WP_079640688.1">
    <property type="nucleotide sequence ID" value="NZ_FUZF01000001.1"/>
</dbReference>
<evidence type="ECO:0000313" key="2">
    <source>
        <dbReference type="Proteomes" id="UP000190150"/>
    </source>
</evidence>
<dbReference type="OrthoDB" id="714254at2"/>
<sequence>MNILLKAGRGLPVLKQHTTATNNLKMGQDAQRIKENANNEPQRTRDEAYSQILSSMARKIDRIDFDSYCPSRVIENFWTKYNWNKETFNLFDLILAAKGTIAKSDDADAFLDDFEYFIIAQYTIYYINYDYDILGFCYVEEELRSTKEGVRRGLLTRLVGIQGRGI</sequence>
<dbReference type="Proteomes" id="UP000190150">
    <property type="component" value="Unassembled WGS sequence"/>
</dbReference>
<dbReference type="AlphaFoldDB" id="A0A1T5B173"/>
<dbReference type="EMBL" id="FUZF01000001">
    <property type="protein sequence ID" value="SKB40613.1"/>
    <property type="molecule type" value="Genomic_DNA"/>
</dbReference>
<gene>
    <name evidence="1" type="ORF">SAMN05660841_00339</name>
</gene>
<keyword evidence="2" id="KW-1185">Reference proteome</keyword>
<evidence type="ECO:0000313" key="1">
    <source>
        <dbReference type="EMBL" id="SKB40613.1"/>
    </source>
</evidence>
<proteinExistence type="predicted"/>
<dbReference type="STRING" id="1513896.SAMN05660841_00339"/>
<accession>A0A1T5B173</accession>
<name>A0A1T5B173_9SPHI</name>
<protein>
    <submittedName>
        <fullName evidence="1">Uncharacterized protein</fullName>
    </submittedName>
</protein>